<proteinExistence type="predicted"/>
<evidence type="ECO:0000313" key="1">
    <source>
        <dbReference type="EMBL" id="TEB27553.1"/>
    </source>
</evidence>
<protein>
    <submittedName>
        <fullName evidence="1">Uncharacterized protein</fullName>
    </submittedName>
</protein>
<reference evidence="1 2" key="1">
    <citation type="journal article" date="2019" name="Nat. Ecol. Evol.">
        <title>Megaphylogeny resolves global patterns of mushroom evolution.</title>
        <authorList>
            <person name="Varga T."/>
            <person name="Krizsan K."/>
            <person name="Foldi C."/>
            <person name="Dima B."/>
            <person name="Sanchez-Garcia M."/>
            <person name="Sanchez-Ramirez S."/>
            <person name="Szollosi G.J."/>
            <person name="Szarkandi J.G."/>
            <person name="Papp V."/>
            <person name="Albert L."/>
            <person name="Andreopoulos W."/>
            <person name="Angelini C."/>
            <person name="Antonin V."/>
            <person name="Barry K.W."/>
            <person name="Bougher N.L."/>
            <person name="Buchanan P."/>
            <person name="Buyck B."/>
            <person name="Bense V."/>
            <person name="Catcheside P."/>
            <person name="Chovatia M."/>
            <person name="Cooper J."/>
            <person name="Damon W."/>
            <person name="Desjardin D."/>
            <person name="Finy P."/>
            <person name="Geml J."/>
            <person name="Haridas S."/>
            <person name="Hughes K."/>
            <person name="Justo A."/>
            <person name="Karasinski D."/>
            <person name="Kautmanova I."/>
            <person name="Kiss B."/>
            <person name="Kocsube S."/>
            <person name="Kotiranta H."/>
            <person name="LaButti K.M."/>
            <person name="Lechner B.E."/>
            <person name="Liimatainen K."/>
            <person name="Lipzen A."/>
            <person name="Lukacs Z."/>
            <person name="Mihaltcheva S."/>
            <person name="Morgado L.N."/>
            <person name="Niskanen T."/>
            <person name="Noordeloos M.E."/>
            <person name="Ohm R.A."/>
            <person name="Ortiz-Santana B."/>
            <person name="Ovrebo C."/>
            <person name="Racz N."/>
            <person name="Riley R."/>
            <person name="Savchenko A."/>
            <person name="Shiryaev A."/>
            <person name="Soop K."/>
            <person name="Spirin V."/>
            <person name="Szebenyi C."/>
            <person name="Tomsovsky M."/>
            <person name="Tulloss R.E."/>
            <person name="Uehling J."/>
            <person name="Grigoriev I.V."/>
            <person name="Vagvolgyi C."/>
            <person name="Papp T."/>
            <person name="Martin F.M."/>
            <person name="Miettinen O."/>
            <person name="Hibbett D.S."/>
            <person name="Nagy L.G."/>
        </authorList>
    </citation>
    <scope>NUCLEOTIDE SEQUENCE [LARGE SCALE GENOMIC DNA]</scope>
    <source>
        <strain evidence="1 2">FP101781</strain>
    </source>
</reference>
<keyword evidence="2" id="KW-1185">Reference proteome</keyword>
<comment type="caution">
    <text evidence="1">The sequence shown here is derived from an EMBL/GenBank/DDBJ whole genome shotgun (WGS) entry which is preliminary data.</text>
</comment>
<dbReference type="Proteomes" id="UP000298030">
    <property type="component" value="Unassembled WGS sequence"/>
</dbReference>
<name>A0A4Y7T084_COPMI</name>
<dbReference type="EMBL" id="QPFP01000039">
    <property type="protein sequence ID" value="TEB27553.1"/>
    <property type="molecule type" value="Genomic_DNA"/>
</dbReference>
<sequence length="165" mass="18461">MAPSKPSAVEIVQNLNALYAANRVSNDKLQIDCSKGQFIQIVAEGGNSPLYDPTTQILYLTKSFYNNLQDLLELLDDFDLLDANAEERAVETKLLVRSCGMERTEERAKLLSAKALFTTARLAYMSVEEDGKIRQAQGDSMIRSGSFQSWDDIKAYKDVQDVLDL</sequence>
<gene>
    <name evidence="1" type="ORF">FA13DRAFT_874308</name>
</gene>
<dbReference type="AlphaFoldDB" id="A0A4Y7T084"/>
<accession>A0A4Y7T084</accession>
<evidence type="ECO:0000313" key="2">
    <source>
        <dbReference type="Proteomes" id="UP000298030"/>
    </source>
</evidence>
<organism evidence="1 2">
    <name type="scientific">Coprinellus micaceus</name>
    <name type="common">Glistening ink-cap mushroom</name>
    <name type="synonym">Coprinus micaceus</name>
    <dbReference type="NCBI Taxonomy" id="71717"/>
    <lineage>
        <taxon>Eukaryota</taxon>
        <taxon>Fungi</taxon>
        <taxon>Dikarya</taxon>
        <taxon>Basidiomycota</taxon>
        <taxon>Agaricomycotina</taxon>
        <taxon>Agaricomycetes</taxon>
        <taxon>Agaricomycetidae</taxon>
        <taxon>Agaricales</taxon>
        <taxon>Agaricineae</taxon>
        <taxon>Psathyrellaceae</taxon>
        <taxon>Coprinellus</taxon>
    </lineage>
</organism>